<reference evidence="2 3" key="1">
    <citation type="submission" date="2017-03" db="EMBL/GenBank/DDBJ databases">
        <authorList>
            <person name="Afonso C.L."/>
            <person name="Miller P.J."/>
            <person name="Scott M.A."/>
            <person name="Spackman E."/>
            <person name="Goraichik I."/>
            <person name="Dimitrov K.M."/>
            <person name="Suarez D.L."/>
            <person name="Swayne D.E."/>
        </authorList>
    </citation>
    <scope>NUCLEOTIDE SEQUENCE [LARGE SCALE GENOMIC DNA]</scope>
    <source>
        <strain evidence="2 3">CIP 102111</strain>
    </source>
</reference>
<dbReference type="GO" id="GO:0006508">
    <property type="term" value="P:proteolysis"/>
    <property type="evidence" value="ECO:0007669"/>
    <property type="project" value="UniProtKB-KW"/>
</dbReference>
<dbReference type="EMBL" id="FXZC01000006">
    <property type="protein sequence ID" value="SMX94436.1"/>
    <property type="molecule type" value="Genomic_DNA"/>
</dbReference>
<dbReference type="AlphaFoldDB" id="A0A2H1K417"/>
<dbReference type="GO" id="GO:0008234">
    <property type="term" value="F:cysteine-type peptidase activity"/>
    <property type="evidence" value="ECO:0007669"/>
    <property type="project" value="InterPro"/>
</dbReference>
<dbReference type="SUPFAM" id="SSF54001">
    <property type="entry name" value="Cysteine proteinases"/>
    <property type="match status" value="1"/>
</dbReference>
<dbReference type="Pfam" id="PF00112">
    <property type="entry name" value="Peptidase_C1"/>
    <property type="match status" value="1"/>
</dbReference>
<accession>A0A2H1K417</accession>
<dbReference type="Proteomes" id="UP000234333">
    <property type="component" value="Unassembled WGS sequence"/>
</dbReference>
<protein>
    <submittedName>
        <fullName evidence="2">Papain family cysteine protease</fullName>
    </submittedName>
</protein>
<evidence type="ECO:0000259" key="1">
    <source>
        <dbReference type="Pfam" id="PF00112"/>
    </source>
</evidence>
<dbReference type="InterPro" id="IPR038765">
    <property type="entry name" value="Papain-like_cys_pep_sf"/>
</dbReference>
<organism evidence="2 3">
    <name type="scientific">Brevibacterium casei CIP 102111</name>
    <dbReference type="NCBI Taxonomy" id="1255625"/>
    <lineage>
        <taxon>Bacteria</taxon>
        <taxon>Bacillati</taxon>
        <taxon>Actinomycetota</taxon>
        <taxon>Actinomycetes</taxon>
        <taxon>Micrococcales</taxon>
        <taxon>Brevibacteriaceae</taxon>
        <taxon>Brevibacterium</taxon>
    </lineage>
</organism>
<keyword evidence="2" id="KW-0378">Hydrolase</keyword>
<keyword evidence="2" id="KW-0645">Protease</keyword>
<evidence type="ECO:0000313" key="3">
    <source>
        <dbReference type="Proteomes" id="UP000234333"/>
    </source>
</evidence>
<dbReference type="InterPro" id="IPR000668">
    <property type="entry name" value="Peptidase_C1A_C"/>
</dbReference>
<gene>
    <name evidence="2" type="ORF">BC102111_02877</name>
</gene>
<dbReference type="Gene3D" id="3.90.70.10">
    <property type="entry name" value="Cysteine proteinases"/>
    <property type="match status" value="1"/>
</dbReference>
<sequence>MTSEQQESVLPEANARPAIDLRPLVTSSLMDQGARPVCLPFALSHAHEAIATRPDPSALAPEAIWWHASQRSHVSAGGMLLQHAGEALHESGQPLLASWPWNPTLGVGTESPPVAVGAPPWHTATLAPLTLAHDGTENDLEDSLADGRPVVLVVEVTNEFERPNAEGVIDVPDIRSPAGDYHAVLVVGAKTDADLGRLLLIRNSWTTYWGAGGYGWLPMDYLIAHAVQAATVRIKH</sequence>
<dbReference type="CDD" id="cd02619">
    <property type="entry name" value="Peptidase_C1"/>
    <property type="match status" value="1"/>
</dbReference>
<evidence type="ECO:0000313" key="2">
    <source>
        <dbReference type="EMBL" id="SMX94436.1"/>
    </source>
</evidence>
<feature type="domain" description="Peptidase C1A papain C-terminal" evidence="1">
    <location>
        <begin position="133"/>
        <end position="217"/>
    </location>
</feature>
<proteinExistence type="predicted"/>
<name>A0A2H1K417_9MICO</name>